<evidence type="ECO:0000256" key="2">
    <source>
        <dbReference type="ARBA" id="ARBA00022741"/>
    </source>
</evidence>
<accession>A0ABS5EDR9</accession>
<keyword evidence="3 7" id="KW-0067">ATP-binding</keyword>
<keyword evidence="2" id="KW-0547">Nucleotide-binding</keyword>
<proteinExistence type="predicted"/>
<comment type="caution">
    <text evidence="7">The sequence shown here is derived from an EMBL/GenBank/DDBJ whole genome shotgun (WGS) entry which is preliminary data.</text>
</comment>
<sequence length="258" mass="26782">MIGADSVTVRAGGRALLADVSLTLNPGEVLAVVGPNGAGKSTLLRALAGDLAVAAGQVRVEGRALRDWRPIDLARRRAVVSQHVALGFPMRAAEVIALGRLPWHATAQMARDEAAVTLAMEQAGVAHLAERAYATLSGGERQRVQVARALAQLDGAAAPAALLLDEPTASLDAGHRGQLLRLLRRLARQGTAVLAVLHDLNEADFVADRVAMLIDGRLAACGGVAEALDPTLLQRAYGLPFRMVAGGGLLPDFAAGGR</sequence>
<comment type="function">
    <text evidence="5">Part of the ABC transporter complex HmuTUV involved in hemin import. Responsible for energy coupling to the transport system.</text>
</comment>
<protein>
    <submittedName>
        <fullName evidence="7">Heme ABC transporter ATP-binding protein</fullName>
    </submittedName>
</protein>
<dbReference type="EMBL" id="JAAEDI010000005">
    <property type="protein sequence ID" value="MBR0649115.1"/>
    <property type="molecule type" value="Genomic_DNA"/>
</dbReference>
<reference evidence="8" key="1">
    <citation type="journal article" date="2021" name="Syst. Appl. Microbiol.">
        <title>Roseomonas hellenica sp. nov., isolated from roots of wild-growing Alkanna tinctoria.</title>
        <authorList>
            <person name="Rat A."/>
            <person name="Naranjo H.D."/>
            <person name="Lebbe L."/>
            <person name="Cnockaert M."/>
            <person name="Krigas N."/>
            <person name="Grigoriadou K."/>
            <person name="Maloupa E."/>
            <person name="Willems A."/>
        </authorList>
    </citation>
    <scope>NUCLEOTIDE SEQUENCE [LARGE SCALE GENOMIC DNA]</scope>
    <source>
        <strain evidence="8">LMG 31159</strain>
    </source>
</reference>
<dbReference type="Pfam" id="PF00005">
    <property type="entry name" value="ABC_tran"/>
    <property type="match status" value="1"/>
</dbReference>
<dbReference type="PROSITE" id="PS00211">
    <property type="entry name" value="ABC_TRANSPORTER_1"/>
    <property type="match status" value="1"/>
</dbReference>
<keyword evidence="8" id="KW-1185">Reference proteome</keyword>
<dbReference type="Gene3D" id="3.40.50.300">
    <property type="entry name" value="P-loop containing nucleotide triphosphate hydrolases"/>
    <property type="match status" value="1"/>
</dbReference>
<evidence type="ECO:0000256" key="3">
    <source>
        <dbReference type="ARBA" id="ARBA00022840"/>
    </source>
</evidence>
<dbReference type="CDD" id="cd03214">
    <property type="entry name" value="ABC_Iron-Siderophores_B12_Hemin"/>
    <property type="match status" value="1"/>
</dbReference>
<dbReference type="InterPro" id="IPR027417">
    <property type="entry name" value="P-loop_NTPase"/>
</dbReference>
<dbReference type="InterPro" id="IPR017871">
    <property type="entry name" value="ABC_transporter-like_CS"/>
</dbReference>
<keyword evidence="4" id="KW-1278">Translocase</keyword>
<evidence type="ECO:0000256" key="4">
    <source>
        <dbReference type="ARBA" id="ARBA00022967"/>
    </source>
</evidence>
<evidence type="ECO:0000256" key="5">
    <source>
        <dbReference type="ARBA" id="ARBA00037066"/>
    </source>
</evidence>
<dbReference type="InterPro" id="IPR003593">
    <property type="entry name" value="AAA+_ATPase"/>
</dbReference>
<dbReference type="PANTHER" id="PTHR42794:SF1">
    <property type="entry name" value="HEMIN IMPORT ATP-BINDING PROTEIN HMUV"/>
    <property type="match status" value="1"/>
</dbReference>
<gene>
    <name evidence="7" type="ORF">GXW78_05535</name>
</gene>
<feature type="domain" description="ABC transporter" evidence="6">
    <location>
        <begin position="2"/>
        <end position="240"/>
    </location>
</feature>
<organism evidence="7 8">
    <name type="scientific">Neoroseomonas terrae</name>
    <dbReference type="NCBI Taxonomy" id="424799"/>
    <lineage>
        <taxon>Bacteria</taxon>
        <taxon>Pseudomonadati</taxon>
        <taxon>Pseudomonadota</taxon>
        <taxon>Alphaproteobacteria</taxon>
        <taxon>Acetobacterales</taxon>
        <taxon>Acetobacteraceae</taxon>
        <taxon>Neoroseomonas</taxon>
    </lineage>
</organism>
<dbReference type="PANTHER" id="PTHR42794">
    <property type="entry name" value="HEMIN IMPORT ATP-BINDING PROTEIN HMUV"/>
    <property type="match status" value="1"/>
</dbReference>
<dbReference type="InterPro" id="IPR003439">
    <property type="entry name" value="ABC_transporter-like_ATP-bd"/>
</dbReference>
<name>A0ABS5EDR9_9PROT</name>
<dbReference type="SUPFAM" id="SSF52540">
    <property type="entry name" value="P-loop containing nucleoside triphosphate hydrolases"/>
    <property type="match status" value="1"/>
</dbReference>
<evidence type="ECO:0000256" key="1">
    <source>
        <dbReference type="ARBA" id="ARBA00022448"/>
    </source>
</evidence>
<dbReference type="GO" id="GO:0005524">
    <property type="term" value="F:ATP binding"/>
    <property type="evidence" value="ECO:0007669"/>
    <property type="project" value="UniProtKB-KW"/>
</dbReference>
<dbReference type="NCBIfam" id="NF010068">
    <property type="entry name" value="PRK13548.1"/>
    <property type="match status" value="1"/>
</dbReference>
<dbReference type="PROSITE" id="PS50893">
    <property type="entry name" value="ABC_TRANSPORTER_2"/>
    <property type="match status" value="1"/>
</dbReference>
<dbReference type="Proteomes" id="UP000698752">
    <property type="component" value="Unassembled WGS sequence"/>
</dbReference>
<evidence type="ECO:0000259" key="6">
    <source>
        <dbReference type="PROSITE" id="PS50893"/>
    </source>
</evidence>
<dbReference type="SMART" id="SM00382">
    <property type="entry name" value="AAA"/>
    <property type="match status" value="1"/>
</dbReference>
<evidence type="ECO:0000313" key="8">
    <source>
        <dbReference type="Proteomes" id="UP000698752"/>
    </source>
</evidence>
<evidence type="ECO:0000313" key="7">
    <source>
        <dbReference type="EMBL" id="MBR0649115.1"/>
    </source>
</evidence>
<keyword evidence="1" id="KW-0813">Transport</keyword>